<evidence type="ECO:0000313" key="2">
    <source>
        <dbReference type="EMBL" id="AEA11877.1"/>
    </source>
</evidence>
<gene>
    <name evidence="2" type="ordered locus">TUZN_0381</name>
</gene>
<dbReference type="RefSeq" id="WP_013679213.1">
    <property type="nucleotide sequence ID" value="NC_015315.1"/>
</dbReference>
<dbReference type="HOGENOM" id="CLU_2420211_0_0_2"/>
<keyword evidence="3" id="KW-1185">Reference proteome</keyword>
<proteinExistence type="predicted"/>
<dbReference type="AlphaFoldDB" id="F2L2T9"/>
<feature type="transmembrane region" description="Helical" evidence="1">
    <location>
        <begin position="67"/>
        <end position="86"/>
    </location>
</feature>
<name>F2L2T9_THEU7</name>
<evidence type="ECO:0000256" key="1">
    <source>
        <dbReference type="SAM" id="Phobius"/>
    </source>
</evidence>
<accession>F2L2T9</accession>
<dbReference type="GeneID" id="10359926"/>
<protein>
    <submittedName>
        <fullName evidence="2">Uncharacterized protein</fullName>
    </submittedName>
</protein>
<keyword evidence="1" id="KW-0472">Membrane</keyword>
<reference evidence="2 3" key="1">
    <citation type="journal article" date="2011" name="J. Bacteriol.">
        <title>Complete genome sequence of the thermoacidophilic crenarchaeon Thermoproteus uzoniensis 768-20.</title>
        <authorList>
            <person name="Mardanov A.V."/>
            <person name="Gumerov V.M."/>
            <person name="Beletsky A.V."/>
            <person name="Prokofeva M.I."/>
            <person name="Bonch-Osmolovskaya E.A."/>
            <person name="Ravin N.V."/>
            <person name="Skryabin K.G."/>
        </authorList>
    </citation>
    <scope>NUCLEOTIDE SEQUENCE [LARGE SCALE GENOMIC DNA]</scope>
    <source>
        <strain evidence="2 3">768-20</strain>
    </source>
</reference>
<dbReference type="EMBL" id="CP002590">
    <property type="protein sequence ID" value="AEA11877.1"/>
    <property type="molecule type" value="Genomic_DNA"/>
</dbReference>
<organism evidence="2 3">
    <name type="scientific">Thermoproteus uzoniensis (strain 768-20)</name>
    <dbReference type="NCBI Taxonomy" id="999630"/>
    <lineage>
        <taxon>Archaea</taxon>
        <taxon>Thermoproteota</taxon>
        <taxon>Thermoprotei</taxon>
        <taxon>Thermoproteales</taxon>
        <taxon>Thermoproteaceae</taxon>
        <taxon>Thermoproteus</taxon>
    </lineage>
</organism>
<keyword evidence="1" id="KW-1133">Transmembrane helix</keyword>
<feature type="transmembrane region" description="Helical" evidence="1">
    <location>
        <begin position="38"/>
        <end position="61"/>
    </location>
</feature>
<dbReference type="KEGG" id="tuz:TUZN_0381"/>
<feature type="transmembrane region" description="Helical" evidence="1">
    <location>
        <begin position="6"/>
        <end position="26"/>
    </location>
</feature>
<sequence length="91" mass="9632">MIPWIIDIALASIASIFSLLSLRNYADLKSTHVGRYALAIAAALTAASLIALASFAFWMFRGHGPDVAMPSMAIAALLATSSIAFYKLSSI</sequence>
<dbReference type="eggNOG" id="arCOG06078">
    <property type="taxonomic scope" value="Archaea"/>
</dbReference>
<dbReference type="Proteomes" id="UP000008138">
    <property type="component" value="Chromosome"/>
</dbReference>
<dbReference type="STRING" id="999630.TUZN_0381"/>
<evidence type="ECO:0000313" key="3">
    <source>
        <dbReference type="Proteomes" id="UP000008138"/>
    </source>
</evidence>
<reference key="2">
    <citation type="submission" date="2011-03" db="EMBL/GenBank/DDBJ databases">
        <title>Complete genome sequence of the thermoacidophilic crenarchaeon Thermoproteus uzoniensis 768-20.</title>
        <authorList>
            <person name="Mardanov A.V."/>
            <person name="Gumerov V.M."/>
            <person name="Beletsky A.V."/>
            <person name="Prokofeva M.I."/>
            <person name="Bonch-Osmolovskaya E.A."/>
            <person name="Ravin N.V."/>
            <person name="Skryabin K.G."/>
        </authorList>
    </citation>
    <scope>NUCLEOTIDE SEQUENCE</scope>
    <source>
        <strain>768-20</strain>
    </source>
</reference>
<keyword evidence="1" id="KW-0812">Transmembrane</keyword>